<name>A0A8H7QF21_9FUNG</name>
<evidence type="ECO:0000256" key="1">
    <source>
        <dbReference type="SAM" id="Phobius"/>
    </source>
</evidence>
<keyword evidence="1" id="KW-0812">Transmembrane</keyword>
<accession>A0A8H7QF21</accession>
<gene>
    <name evidence="2" type="ORF">INT47_007010</name>
</gene>
<proteinExistence type="predicted"/>
<keyword evidence="3" id="KW-1185">Reference proteome</keyword>
<dbReference type="Proteomes" id="UP000603453">
    <property type="component" value="Unassembled WGS sequence"/>
</dbReference>
<evidence type="ECO:0000313" key="3">
    <source>
        <dbReference type="Proteomes" id="UP000603453"/>
    </source>
</evidence>
<reference evidence="2" key="1">
    <citation type="submission" date="2020-12" db="EMBL/GenBank/DDBJ databases">
        <title>Metabolic potential, ecology and presence of endohyphal bacteria is reflected in genomic diversity of Mucoromycotina.</title>
        <authorList>
            <person name="Muszewska A."/>
            <person name="Okrasinska A."/>
            <person name="Steczkiewicz K."/>
            <person name="Drgas O."/>
            <person name="Orlowska M."/>
            <person name="Perlinska-Lenart U."/>
            <person name="Aleksandrzak-Piekarczyk T."/>
            <person name="Szatraj K."/>
            <person name="Zielenkiewicz U."/>
            <person name="Pilsyk S."/>
            <person name="Malc E."/>
            <person name="Mieczkowski P."/>
            <person name="Kruszewska J.S."/>
            <person name="Biernat P."/>
            <person name="Pawlowska J."/>
        </authorList>
    </citation>
    <scope>NUCLEOTIDE SEQUENCE</scope>
    <source>
        <strain evidence="2">WA0000017839</strain>
    </source>
</reference>
<keyword evidence="1" id="KW-0472">Membrane</keyword>
<dbReference type="OrthoDB" id="2504162at2759"/>
<dbReference type="AlphaFoldDB" id="A0A8H7QF21"/>
<dbReference type="EMBL" id="JAEPRD010000440">
    <property type="protein sequence ID" value="KAG2191298.1"/>
    <property type="molecule type" value="Genomic_DNA"/>
</dbReference>
<comment type="caution">
    <text evidence="2">The sequence shown here is derived from an EMBL/GenBank/DDBJ whole genome shotgun (WGS) entry which is preliminary data.</text>
</comment>
<feature type="transmembrane region" description="Helical" evidence="1">
    <location>
        <begin position="440"/>
        <end position="460"/>
    </location>
</feature>
<organism evidence="2 3">
    <name type="scientific">Mucor saturninus</name>
    <dbReference type="NCBI Taxonomy" id="64648"/>
    <lineage>
        <taxon>Eukaryota</taxon>
        <taxon>Fungi</taxon>
        <taxon>Fungi incertae sedis</taxon>
        <taxon>Mucoromycota</taxon>
        <taxon>Mucoromycotina</taxon>
        <taxon>Mucoromycetes</taxon>
        <taxon>Mucorales</taxon>
        <taxon>Mucorineae</taxon>
        <taxon>Mucoraceae</taxon>
        <taxon>Mucor</taxon>
    </lineage>
</organism>
<sequence>MTLEESGPIALQFQLLFNGTAESNSGDVLYKQKSRMYPTFKVELNGTAIYRLVHHEFERHFVTAGQLFKACGLTLTEGFFLFELKLTEFEVDFLISQFPYCDIWVSVEQARVMALGLGVETPLELLLSESLDDCYSSDNISRNEIMHNWIVPSIPNLQYSTRALLETSFETVELLEPPNRKIRTQISRSNKQVGMVMKDRAESGLVRWQVWAYEQFLQQQQQQQNHSSIEDTPPILDRSGAIWDTLQGLLSDLQTLGRKGQVMSGRVLSDNMMVGNMPLKKEYLGHSLLLQQLYIAVMVEKVVNELNRVSSTFNSINATATTTAAGGGGAVEEGGLVVDSSEQAVIINKGNTSNRSSSFVEDEGIGATTSTSTTTPNHLTENMLFHDRMDLLEQELYRVKRRTKKKLDEYQFYQDDLTQQINELNSWKSQSDRVRKSERVWMLMLMVCVIFGVSSLRTFYFK</sequence>
<keyword evidence="1" id="KW-1133">Transmembrane helix</keyword>
<protein>
    <submittedName>
        <fullName evidence="2">Uncharacterized protein</fullName>
    </submittedName>
</protein>
<evidence type="ECO:0000313" key="2">
    <source>
        <dbReference type="EMBL" id="KAG2191298.1"/>
    </source>
</evidence>